<dbReference type="AlphaFoldDB" id="A0A5B0NKQ8"/>
<feature type="region of interest" description="Disordered" evidence="1">
    <location>
        <begin position="8"/>
        <end position="32"/>
    </location>
</feature>
<feature type="compositionally biased region" description="Polar residues" evidence="1">
    <location>
        <begin position="9"/>
        <end position="22"/>
    </location>
</feature>
<feature type="region of interest" description="Disordered" evidence="1">
    <location>
        <begin position="57"/>
        <end position="90"/>
    </location>
</feature>
<keyword evidence="4" id="KW-1185">Reference proteome</keyword>
<sequence length="90" mass="9853">MSFICCTVGTGQKATRPKNNPTGKRGTYGPPSLCSGRPVLCSLTRPYGTSSRLYYQESRPQTPGYPLPVSSSLNIPEENEEDNDEVKLID</sequence>
<organism evidence="3 5">
    <name type="scientific">Puccinia graminis f. sp. tritici</name>
    <dbReference type="NCBI Taxonomy" id="56615"/>
    <lineage>
        <taxon>Eukaryota</taxon>
        <taxon>Fungi</taxon>
        <taxon>Dikarya</taxon>
        <taxon>Basidiomycota</taxon>
        <taxon>Pucciniomycotina</taxon>
        <taxon>Pucciniomycetes</taxon>
        <taxon>Pucciniales</taxon>
        <taxon>Pucciniaceae</taxon>
        <taxon>Puccinia</taxon>
    </lineage>
</organism>
<proteinExistence type="predicted"/>
<dbReference type="EMBL" id="VSWC01000171">
    <property type="protein sequence ID" value="KAA1070587.1"/>
    <property type="molecule type" value="Genomic_DNA"/>
</dbReference>
<reference evidence="4 5" key="1">
    <citation type="submission" date="2019-05" db="EMBL/GenBank/DDBJ databases">
        <title>Emergence of the Ug99 lineage of the wheat stem rust pathogen through somatic hybridization.</title>
        <authorList>
            <person name="Li F."/>
            <person name="Upadhyaya N.M."/>
            <person name="Sperschneider J."/>
            <person name="Matny O."/>
            <person name="Nguyen-Phuc H."/>
            <person name="Mago R."/>
            <person name="Raley C."/>
            <person name="Miller M.E."/>
            <person name="Silverstein K.A.T."/>
            <person name="Henningsen E."/>
            <person name="Hirsch C.D."/>
            <person name="Visser B."/>
            <person name="Pretorius Z.A."/>
            <person name="Steffenson B.J."/>
            <person name="Schwessinger B."/>
            <person name="Dodds P.N."/>
            <person name="Figueroa M."/>
        </authorList>
    </citation>
    <scope>NUCLEOTIDE SEQUENCE [LARGE SCALE GENOMIC DNA]</scope>
    <source>
        <strain evidence="2">21-0</strain>
        <strain evidence="3 5">Ug99</strain>
    </source>
</reference>
<evidence type="ECO:0000313" key="4">
    <source>
        <dbReference type="Proteomes" id="UP000324748"/>
    </source>
</evidence>
<evidence type="ECO:0000313" key="3">
    <source>
        <dbReference type="EMBL" id="KAA1089817.1"/>
    </source>
</evidence>
<gene>
    <name evidence="2" type="ORF">PGT21_017011</name>
    <name evidence="3" type="ORF">PGTUg99_018320</name>
</gene>
<dbReference type="Proteomes" id="UP000325313">
    <property type="component" value="Unassembled WGS sequence"/>
</dbReference>
<evidence type="ECO:0000256" key="1">
    <source>
        <dbReference type="SAM" id="MobiDB-lite"/>
    </source>
</evidence>
<dbReference type="EMBL" id="VDEP01000404">
    <property type="protein sequence ID" value="KAA1089817.1"/>
    <property type="molecule type" value="Genomic_DNA"/>
</dbReference>
<name>A0A5B0NKQ8_PUCGR</name>
<dbReference type="Proteomes" id="UP000324748">
    <property type="component" value="Unassembled WGS sequence"/>
</dbReference>
<accession>A0A5B0NKQ8</accession>
<evidence type="ECO:0000313" key="2">
    <source>
        <dbReference type="EMBL" id="KAA1070587.1"/>
    </source>
</evidence>
<comment type="caution">
    <text evidence="3">The sequence shown here is derived from an EMBL/GenBank/DDBJ whole genome shotgun (WGS) entry which is preliminary data.</text>
</comment>
<evidence type="ECO:0000313" key="5">
    <source>
        <dbReference type="Proteomes" id="UP000325313"/>
    </source>
</evidence>
<protein>
    <submittedName>
        <fullName evidence="3">Uncharacterized protein</fullName>
    </submittedName>
</protein>